<feature type="compositionally biased region" description="Basic and acidic residues" evidence="3">
    <location>
        <begin position="124"/>
        <end position="151"/>
    </location>
</feature>
<feature type="region of interest" description="Disordered" evidence="3">
    <location>
        <begin position="1"/>
        <end position="230"/>
    </location>
</feature>
<feature type="compositionally biased region" description="Acidic residues" evidence="3">
    <location>
        <begin position="1"/>
        <end position="17"/>
    </location>
</feature>
<sequence>MSGSEDEAFASAEEGEEEKAAKNAGKLGKSSAQSKKAGATAAGKPADTASGKQKGKQQQQRKKKSKGQPKSVKDEKELTSEKKPPEGAKSEPQTSSSSEAVSAEVSPESASASGKEAPVAVSPSREDPAGDSLGKDSSKPSGKDSSPKPETDQASETTVEKTKAAAKTAGEVRKDLKASTQADSASNPGDQVIPRDAGSGSTAGAGEGDAQAKGKEGGGDAEGGWSWGWGSSILTAATSSLETFTSQVGEGLTTIIDTVESSLGVPDPEEMVRAEAAVEPGTEPNGAETVTAQPREKVSVEEQKPVQADSSKEQKAEGAPGEKGDGKGEETDEAKAQEGGGWLTGWGVSNITSVGKSLVTKSQTLMNTGFEKAETLAAGGLDILETIGKKTYTTLTDHDPGLRRAREFLHLRDEKPSLSSVLKEDNQGLVHLEALEMLSNRSERKVQSLLSAMAESDLEAIRPHLVEIKDTFQQAMQGEDDKEQEGETEHDFNTLVTENLSELHLGTAPDKLNKVQETVRQWIADFYSHEDHSGISSAKEVQERAVQSLADVTSKAVEQFHKAGELVLMQKDDEKTYTHRAQSLAKLAHVLVTEVDILATKFSHCLNKIAEEKDSADEVNPMVTNVYLEASNASGYIQDAFQLLLPVIQHAALQAALSQAL</sequence>
<feature type="compositionally biased region" description="Basic residues" evidence="3">
    <location>
        <begin position="53"/>
        <end position="67"/>
    </location>
</feature>
<comment type="similarity">
    <text evidence="1">Belongs to the FAM114 family.</text>
</comment>
<feature type="compositionally biased region" description="Low complexity" evidence="3">
    <location>
        <begin position="90"/>
        <end position="113"/>
    </location>
</feature>
<dbReference type="Pfam" id="PF05334">
    <property type="entry name" value="DUF719"/>
    <property type="match status" value="1"/>
</dbReference>
<proteinExistence type="inferred from homology"/>
<dbReference type="InterPro" id="IPR007998">
    <property type="entry name" value="DUF719"/>
</dbReference>
<gene>
    <name evidence="4" type="ORF">BaRGS_00026785</name>
</gene>
<reference evidence="4 5" key="1">
    <citation type="journal article" date="2023" name="Sci. Data">
        <title>Genome assembly of the Korean intertidal mud-creeper Batillaria attramentaria.</title>
        <authorList>
            <person name="Patra A.K."/>
            <person name="Ho P.T."/>
            <person name="Jun S."/>
            <person name="Lee S.J."/>
            <person name="Kim Y."/>
            <person name="Won Y.J."/>
        </authorList>
    </citation>
    <scope>NUCLEOTIDE SEQUENCE [LARGE SCALE GENOMIC DNA]</scope>
    <source>
        <strain evidence="4">Wonlab-2016</strain>
    </source>
</reference>
<comment type="caution">
    <text evidence="4">The sequence shown here is derived from an EMBL/GenBank/DDBJ whole genome shotgun (WGS) entry which is preliminary data.</text>
</comment>
<evidence type="ECO:0000313" key="5">
    <source>
        <dbReference type="Proteomes" id="UP001519460"/>
    </source>
</evidence>
<evidence type="ECO:0000256" key="2">
    <source>
        <dbReference type="ARBA" id="ARBA00022553"/>
    </source>
</evidence>
<feature type="compositionally biased region" description="Basic and acidic residues" evidence="3">
    <location>
        <begin position="71"/>
        <end position="89"/>
    </location>
</feature>
<evidence type="ECO:0008006" key="6">
    <source>
        <dbReference type="Google" id="ProtNLM"/>
    </source>
</evidence>
<protein>
    <recommendedName>
        <fullName evidence="6">Protein FAM114A2</fullName>
    </recommendedName>
</protein>
<feature type="compositionally biased region" description="Low complexity" evidence="3">
    <location>
        <begin position="22"/>
        <end position="52"/>
    </location>
</feature>
<dbReference type="Proteomes" id="UP001519460">
    <property type="component" value="Unassembled WGS sequence"/>
</dbReference>
<evidence type="ECO:0000256" key="3">
    <source>
        <dbReference type="SAM" id="MobiDB-lite"/>
    </source>
</evidence>
<organism evidence="4 5">
    <name type="scientific">Batillaria attramentaria</name>
    <dbReference type="NCBI Taxonomy" id="370345"/>
    <lineage>
        <taxon>Eukaryota</taxon>
        <taxon>Metazoa</taxon>
        <taxon>Spiralia</taxon>
        <taxon>Lophotrochozoa</taxon>
        <taxon>Mollusca</taxon>
        <taxon>Gastropoda</taxon>
        <taxon>Caenogastropoda</taxon>
        <taxon>Sorbeoconcha</taxon>
        <taxon>Cerithioidea</taxon>
        <taxon>Batillariidae</taxon>
        <taxon>Batillaria</taxon>
    </lineage>
</organism>
<dbReference type="PANTHER" id="PTHR12842:SF6">
    <property type="entry name" value="FI01459P"/>
    <property type="match status" value="1"/>
</dbReference>
<dbReference type="AlphaFoldDB" id="A0ABD0K588"/>
<feature type="compositionally biased region" description="Basic and acidic residues" evidence="3">
    <location>
        <begin position="294"/>
        <end position="336"/>
    </location>
</feature>
<evidence type="ECO:0000313" key="4">
    <source>
        <dbReference type="EMBL" id="KAK7481982.1"/>
    </source>
</evidence>
<accession>A0ABD0K588</accession>
<feature type="region of interest" description="Disordered" evidence="3">
    <location>
        <begin position="277"/>
        <end position="342"/>
    </location>
</feature>
<dbReference type="EMBL" id="JACVVK020000253">
    <property type="protein sequence ID" value="KAK7481982.1"/>
    <property type="molecule type" value="Genomic_DNA"/>
</dbReference>
<keyword evidence="2" id="KW-0597">Phosphoprotein</keyword>
<dbReference type="PANTHER" id="PTHR12842">
    <property type="entry name" value="FI01459P"/>
    <property type="match status" value="1"/>
</dbReference>
<name>A0ABD0K588_9CAEN</name>
<evidence type="ECO:0000256" key="1">
    <source>
        <dbReference type="ARBA" id="ARBA00006903"/>
    </source>
</evidence>
<keyword evidence="5" id="KW-1185">Reference proteome</keyword>
<feature type="compositionally biased region" description="Polar residues" evidence="3">
    <location>
        <begin position="178"/>
        <end position="189"/>
    </location>
</feature>